<dbReference type="InterPro" id="IPR058669">
    <property type="entry name" value="TPR_IPO7/11-like"/>
</dbReference>
<keyword evidence="3" id="KW-1185">Reference proteome</keyword>
<dbReference type="OrthoDB" id="361693at2759"/>
<dbReference type="EMBL" id="JAKOGI010000068">
    <property type="protein sequence ID" value="KAJ8445938.1"/>
    <property type="molecule type" value="Genomic_DNA"/>
</dbReference>
<evidence type="ECO:0000313" key="3">
    <source>
        <dbReference type="Proteomes" id="UP001153076"/>
    </source>
</evidence>
<feature type="domain" description="Importin-7/11-like TPR repeats" evidence="1">
    <location>
        <begin position="25"/>
        <end position="135"/>
    </location>
</feature>
<protein>
    <recommendedName>
        <fullName evidence="1">Importin-7/11-like TPR repeats domain-containing protein</fullName>
    </recommendedName>
</protein>
<organism evidence="2 3">
    <name type="scientific">Carnegiea gigantea</name>
    <dbReference type="NCBI Taxonomy" id="171969"/>
    <lineage>
        <taxon>Eukaryota</taxon>
        <taxon>Viridiplantae</taxon>
        <taxon>Streptophyta</taxon>
        <taxon>Embryophyta</taxon>
        <taxon>Tracheophyta</taxon>
        <taxon>Spermatophyta</taxon>
        <taxon>Magnoliopsida</taxon>
        <taxon>eudicotyledons</taxon>
        <taxon>Gunneridae</taxon>
        <taxon>Pentapetalae</taxon>
        <taxon>Caryophyllales</taxon>
        <taxon>Cactineae</taxon>
        <taxon>Cactaceae</taxon>
        <taxon>Cactoideae</taxon>
        <taxon>Echinocereeae</taxon>
        <taxon>Carnegiea</taxon>
    </lineage>
</organism>
<dbReference type="Proteomes" id="UP001153076">
    <property type="component" value="Unassembled WGS sequence"/>
</dbReference>
<dbReference type="Pfam" id="PF25758">
    <property type="entry name" value="TPR_IPO11"/>
    <property type="match status" value="1"/>
</dbReference>
<proteinExistence type="predicted"/>
<dbReference type="AlphaFoldDB" id="A0A9Q1KNB4"/>
<accession>A0A9Q1KNB4</accession>
<name>A0A9Q1KNB4_9CARY</name>
<comment type="caution">
    <text evidence="2">The sequence shown here is derived from an EMBL/GenBank/DDBJ whole genome shotgun (WGS) entry which is preliminary data.</text>
</comment>
<evidence type="ECO:0000313" key="2">
    <source>
        <dbReference type="EMBL" id="KAJ8445938.1"/>
    </source>
</evidence>
<reference evidence="2" key="1">
    <citation type="submission" date="2022-04" db="EMBL/GenBank/DDBJ databases">
        <title>Carnegiea gigantea Genome sequencing and assembly v2.</title>
        <authorList>
            <person name="Copetti D."/>
            <person name="Sanderson M.J."/>
            <person name="Burquez A."/>
            <person name="Wojciechowski M.F."/>
        </authorList>
    </citation>
    <scope>NUCLEOTIDE SEQUENCE</scope>
    <source>
        <strain evidence="2">SGP5-SGP5p</strain>
        <tissue evidence="2">Aerial part</tissue>
    </source>
</reference>
<gene>
    <name evidence="2" type="ORF">Cgig2_009867</name>
</gene>
<sequence>MPLLFIDLYFTCFQKLIIMCLCGGDDCDPSKTAVRSYSAAILARILVMNTNYVAQLTSEPSLLPPLQAAGFPVEENILFCLVDIWLEKIDNMTSLQRKTVGLALSIILSLRLPQVLDKLDQILSVCTSVIVGGSDDFSEEESRYNGHMSICFLEVQVVDLVSGFVCSPFSNVV</sequence>
<evidence type="ECO:0000259" key="1">
    <source>
        <dbReference type="Pfam" id="PF25758"/>
    </source>
</evidence>